<dbReference type="InterPro" id="IPR029762">
    <property type="entry name" value="PGP-I_bact-type"/>
</dbReference>
<comment type="similarity">
    <text evidence="4 9">Belongs to the peptidase C15 family.</text>
</comment>
<keyword evidence="5 9" id="KW-0963">Cytoplasm</keyword>
<dbReference type="PROSITE" id="PS01333">
    <property type="entry name" value="PYRASE_GLU"/>
    <property type="match status" value="1"/>
</dbReference>
<dbReference type="OrthoDB" id="9779738at2"/>
<dbReference type="HAMAP" id="MF_00417">
    <property type="entry name" value="Pyrrolid_peptidase"/>
    <property type="match status" value="1"/>
</dbReference>
<name>A0A160DVX9_9GAMM</name>
<evidence type="ECO:0000256" key="8">
    <source>
        <dbReference type="ARBA" id="ARBA00022807"/>
    </source>
</evidence>
<dbReference type="PROSITE" id="PS01334">
    <property type="entry name" value="PYRASE_CYS"/>
    <property type="match status" value="1"/>
</dbReference>
<dbReference type="EMBL" id="CP015249">
    <property type="protein sequence ID" value="ANB18321.1"/>
    <property type="molecule type" value="Genomic_DNA"/>
</dbReference>
<comment type="subunit">
    <text evidence="9">Homotetramer.</text>
</comment>
<dbReference type="KEGG" id="dko:I596_2311"/>
<evidence type="ECO:0000256" key="3">
    <source>
        <dbReference type="ARBA" id="ARBA00004496"/>
    </source>
</evidence>
<dbReference type="RefSeq" id="WP_067647595.1">
    <property type="nucleotide sequence ID" value="NZ_CP015249.1"/>
</dbReference>
<dbReference type="NCBIfam" id="NF009676">
    <property type="entry name" value="PRK13197.1"/>
    <property type="match status" value="1"/>
</dbReference>
<dbReference type="NCBIfam" id="TIGR00504">
    <property type="entry name" value="pyro_pdase"/>
    <property type="match status" value="1"/>
</dbReference>
<dbReference type="CDD" id="cd00501">
    <property type="entry name" value="Peptidase_C15"/>
    <property type="match status" value="1"/>
</dbReference>
<dbReference type="PANTHER" id="PTHR23402">
    <property type="entry name" value="PROTEASE FAMILY C15 PYROGLUTAMYL-PEPTIDASE I-RELATED"/>
    <property type="match status" value="1"/>
</dbReference>
<sequence length="228" mass="24015">MAPRQAKARTPVRQPRVLLTGFEPFDGEHANPSQQIVEQLDGRTIAGHRIVGAVLPVTFAQTQPLLQQLLERHRPRLAIALGQAGGRAELSLERVAINLVDARIADNGGAQPVDQPVIAGAPPAYFSSLPVKAILAALRDRAIPAALSLSAGSYVCNQVFYLLAHLLATAHPDTRGGFIHVPWLPAQVAARPGQPSMALATMTDGVATAIACALATEQDLHVPGGSTH</sequence>
<dbReference type="FunFam" id="3.40.630.20:FF:000001">
    <property type="entry name" value="Pyrrolidone-carboxylate peptidase"/>
    <property type="match status" value="1"/>
</dbReference>
<dbReference type="PRINTS" id="PR00706">
    <property type="entry name" value="PYROGLUPTASE"/>
</dbReference>
<evidence type="ECO:0000313" key="12">
    <source>
        <dbReference type="EMBL" id="ANB18321.1"/>
    </source>
</evidence>
<gene>
    <name evidence="9" type="primary">pcp</name>
    <name evidence="12" type="ORF">I596_2311</name>
</gene>
<dbReference type="InterPro" id="IPR016125">
    <property type="entry name" value="Peptidase_C15-like"/>
</dbReference>
<evidence type="ECO:0000256" key="4">
    <source>
        <dbReference type="ARBA" id="ARBA00006641"/>
    </source>
</evidence>
<dbReference type="PIRSF" id="PIRSF015592">
    <property type="entry name" value="Prld-crbxl_pptds"/>
    <property type="match status" value="1"/>
</dbReference>
<keyword evidence="6 9" id="KW-0645">Protease</keyword>
<protein>
    <recommendedName>
        <fullName evidence="9">Pyrrolidone-carboxylate peptidase</fullName>
        <ecNumber evidence="9">3.4.19.3</ecNumber>
    </recommendedName>
    <alternativeName>
        <fullName evidence="9">5-oxoprolyl-peptidase</fullName>
    </alternativeName>
    <alternativeName>
        <fullName evidence="9">Pyroglutamyl-peptidase I</fullName>
        <shortName evidence="9">PGP-I</shortName>
        <shortName evidence="9">Pyrase</shortName>
    </alternativeName>
</protein>
<dbReference type="PATRIC" id="fig|1300342.3.peg.2254"/>
<dbReference type="InterPro" id="IPR033693">
    <property type="entry name" value="PGPEP1_Glu_AS"/>
</dbReference>
<dbReference type="AlphaFoldDB" id="A0A160DVX9"/>
<reference evidence="12 13" key="1">
    <citation type="submission" date="2016-04" db="EMBL/GenBank/DDBJ databases">
        <title>Complete genome sequence of Dokdonella koreensis DS-123T.</title>
        <authorList>
            <person name="Kim J.F."/>
            <person name="Lee H."/>
            <person name="Kwak M.-J."/>
        </authorList>
    </citation>
    <scope>NUCLEOTIDE SEQUENCE [LARGE SCALE GENOMIC DNA]</scope>
    <source>
        <strain evidence="12 13">DS-123</strain>
    </source>
</reference>
<evidence type="ECO:0000256" key="1">
    <source>
        <dbReference type="ARBA" id="ARBA00001770"/>
    </source>
</evidence>
<dbReference type="InterPro" id="IPR033694">
    <property type="entry name" value="PGPEP1_Cys_AS"/>
</dbReference>
<organism evidence="12 13">
    <name type="scientific">Dokdonella koreensis DS-123</name>
    <dbReference type="NCBI Taxonomy" id="1300342"/>
    <lineage>
        <taxon>Bacteria</taxon>
        <taxon>Pseudomonadati</taxon>
        <taxon>Pseudomonadota</taxon>
        <taxon>Gammaproteobacteria</taxon>
        <taxon>Lysobacterales</taxon>
        <taxon>Rhodanobacteraceae</taxon>
        <taxon>Dokdonella</taxon>
    </lineage>
</organism>
<dbReference type="STRING" id="1300342.I596_2311"/>
<feature type="active site" evidence="9 11">
    <location>
        <position position="156"/>
    </location>
</feature>
<feature type="active site" evidence="9 10">
    <location>
        <position position="93"/>
    </location>
</feature>
<accession>A0A160DVX9</accession>
<dbReference type="GO" id="GO:0016920">
    <property type="term" value="F:pyroglutamyl-peptidase activity"/>
    <property type="evidence" value="ECO:0007669"/>
    <property type="project" value="UniProtKB-UniRule"/>
</dbReference>
<dbReference type="SUPFAM" id="SSF53182">
    <property type="entry name" value="Pyrrolidone carboxyl peptidase (pyroglutamate aminopeptidase)"/>
    <property type="match status" value="1"/>
</dbReference>
<evidence type="ECO:0000256" key="7">
    <source>
        <dbReference type="ARBA" id="ARBA00022801"/>
    </source>
</evidence>
<evidence type="ECO:0000256" key="2">
    <source>
        <dbReference type="ARBA" id="ARBA00002280"/>
    </source>
</evidence>
<keyword evidence="7 9" id="KW-0378">Hydrolase</keyword>
<dbReference type="Gene3D" id="3.40.630.20">
    <property type="entry name" value="Peptidase C15, pyroglutamyl peptidase I-like"/>
    <property type="match status" value="1"/>
</dbReference>
<dbReference type="InterPro" id="IPR036440">
    <property type="entry name" value="Peptidase_C15-like_sf"/>
</dbReference>
<comment type="catalytic activity">
    <reaction evidence="1 9 10">
        <text>Release of an N-terminal pyroglutamyl group from a polypeptide, the second amino acid generally not being Pro.</text>
        <dbReference type="EC" id="3.4.19.3"/>
    </reaction>
</comment>
<proteinExistence type="inferred from homology"/>
<evidence type="ECO:0000313" key="13">
    <source>
        <dbReference type="Proteomes" id="UP000076830"/>
    </source>
</evidence>
<dbReference type="InterPro" id="IPR000816">
    <property type="entry name" value="Peptidase_C15"/>
</dbReference>
<comment type="subcellular location">
    <subcellularLocation>
        <location evidence="3 9">Cytoplasm</location>
    </subcellularLocation>
</comment>
<dbReference type="GO" id="GO:0005829">
    <property type="term" value="C:cytosol"/>
    <property type="evidence" value="ECO:0007669"/>
    <property type="project" value="InterPro"/>
</dbReference>
<evidence type="ECO:0000256" key="5">
    <source>
        <dbReference type="ARBA" id="ARBA00022490"/>
    </source>
</evidence>
<comment type="function">
    <text evidence="2 9">Removes 5-oxoproline from various penultimate amino acid residues except L-proline.</text>
</comment>
<evidence type="ECO:0000256" key="10">
    <source>
        <dbReference type="PROSITE-ProRule" id="PRU10076"/>
    </source>
</evidence>
<dbReference type="GO" id="GO:0006508">
    <property type="term" value="P:proteolysis"/>
    <property type="evidence" value="ECO:0007669"/>
    <property type="project" value="UniProtKB-KW"/>
</dbReference>
<evidence type="ECO:0000256" key="6">
    <source>
        <dbReference type="ARBA" id="ARBA00022670"/>
    </source>
</evidence>
<keyword evidence="13" id="KW-1185">Reference proteome</keyword>
<dbReference type="EC" id="3.4.19.3" evidence="9"/>
<dbReference type="PANTHER" id="PTHR23402:SF1">
    <property type="entry name" value="PYROGLUTAMYL-PEPTIDASE I"/>
    <property type="match status" value="1"/>
</dbReference>
<feature type="active site" evidence="9">
    <location>
        <position position="180"/>
    </location>
</feature>
<dbReference type="Pfam" id="PF01470">
    <property type="entry name" value="Peptidase_C15"/>
    <property type="match status" value="1"/>
</dbReference>
<evidence type="ECO:0000256" key="9">
    <source>
        <dbReference type="HAMAP-Rule" id="MF_00417"/>
    </source>
</evidence>
<dbReference type="Proteomes" id="UP000076830">
    <property type="component" value="Chromosome"/>
</dbReference>
<evidence type="ECO:0000256" key="11">
    <source>
        <dbReference type="PROSITE-ProRule" id="PRU10077"/>
    </source>
</evidence>
<keyword evidence="8 9" id="KW-0788">Thiol protease</keyword>